<name>A0A8D8R4R7_9HEMI</name>
<keyword evidence="2" id="KW-0090">Biological rhythms</keyword>
<evidence type="ECO:0000256" key="1">
    <source>
        <dbReference type="ARBA" id="ARBA00022729"/>
    </source>
</evidence>
<dbReference type="EMBL" id="HBUF01172965">
    <property type="protein sequence ID" value="CAG6653331.1"/>
    <property type="molecule type" value="Transcribed_RNA"/>
</dbReference>
<dbReference type="EMBL" id="HBUF01124531">
    <property type="protein sequence ID" value="CAG6642846.1"/>
    <property type="molecule type" value="Transcribed_RNA"/>
</dbReference>
<evidence type="ECO:0000256" key="4">
    <source>
        <dbReference type="SAM" id="SignalP"/>
    </source>
</evidence>
<dbReference type="Gene3D" id="3.15.10.30">
    <property type="entry name" value="Haemolymph juvenile hormone binding protein"/>
    <property type="match status" value="1"/>
</dbReference>
<dbReference type="AlphaFoldDB" id="A0A8D8R4R7"/>
<dbReference type="EMBL" id="HBUF01124534">
    <property type="protein sequence ID" value="CAG6642855.1"/>
    <property type="molecule type" value="Transcribed_RNA"/>
</dbReference>
<dbReference type="InterPro" id="IPR038606">
    <property type="entry name" value="To_sf"/>
</dbReference>
<evidence type="ECO:0000256" key="3">
    <source>
        <dbReference type="ARBA" id="ARBA00060902"/>
    </source>
</evidence>
<dbReference type="EMBL" id="HBUF01124532">
    <property type="protein sequence ID" value="CAG6642849.1"/>
    <property type="molecule type" value="Transcribed_RNA"/>
</dbReference>
<feature type="signal peptide" evidence="4">
    <location>
        <begin position="1"/>
        <end position="19"/>
    </location>
</feature>
<dbReference type="EMBL" id="HBUF01522371">
    <property type="protein sequence ID" value="CAG6749228.1"/>
    <property type="molecule type" value="Transcribed_RNA"/>
</dbReference>
<evidence type="ECO:0000256" key="2">
    <source>
        <dbReference type="ARBA" id="ARBA00023108"/>
    </source>
</evidence>
<organism evidence="5">
    <name type="scientific">Cacopsylla melanoneura</name>
    <dbReference type="NCBI Taxonomy" id="428564"/>
    <lineage>
        <taxon>Eukaryota</taxon>
        <taxon>Metazoa</taxon>
        <taxon>Ecdysozoa</taxon>
        <taxon>Arthropoda</taxon>
        <taxon>Hexapoda</taxon>
        <taxon>Insecta</taxon>
        <taxon>Pterygota</taxon>
        <taxon>Neoptera</taxon>
        <taxon>Paraneoptera</taxon>
        <taxon>Hemiptera</taxon>
        <taxon>Sternorrhyncha</taxon>
        <taxon>Psylloidea</taxon>
        <taxon>Psyllidae</taxon>
        <taxon>Psyllinae</taxon>
        <taxon>Cacopsylla</taxon>
    </lineage>
</organism>
<keyword evidence="1 4" id="KW-0732">Signal</keyword>
<protein>
    <submittedName>
        <fullName evidence="5">Circadian clock-controlled protein</fullName>
    </submittedName>
</protein>
<dbReference type="InterPro" id="IPR010562">
    <property type="entry name" value="Haemolymph_juvenile_hormone-bd"/>
</dbReference>
<dbReference type="EMBL" id="HBUF01172963">
    <property type="protein sequence ID" value="CAG6653329.1"/>
    <property type="molecule type" value="Transcribed_RNA"/>
</dbReference>
<comment type="similarity">
    <text evidence="3">Belongs to the TO family.</text>
</comment>
<dbReference type="GO" id="GO:0005615">
    <property type="term" value="C:extracellular space"/>
    <property type="evidence" value="ECO:0007669"/>
    <property type="project" value="TreeGrafter"/>
</dbReference>
<dbReference type="PANTHER" id="PTHR11008">
    <property type="entry name" value="PROTEIN TAKEOUT-LIKE PROTEIN"/>
    <property type="match status" value="1"/>
</dbReference>
<proteinExistence type="inferred from homology"/>
<reference evidence="5" key="1">
    <citation type="submission" date="2021-05" db="EMBL/GenBank/DDBJ databases">
        <authorList>
            <person name="Alioto T."/>
            <person name="Alioto T."/>
            <person name="Gomez Garrido J."/>
        </authorList>
    </citation>
    <scope>NUCLEOTIDE SEQUENCE</scope>
</reference>
<dbReference type="EMBL" id="HBUF01172964">
    <property type="protein sequence ID" value="CAG6653330.1"/>
    <property type="molecule type" value="Transcribed_RNA"/>
</dbReference>
<dbReference type="FunFam" id="3.15.10.30:FF:000001">
    <property type="entry name" value="Takeout-like protein 1"/>
    <property type="match status" value="1"/>
</dbReference>
<dbReference type="PANTHER" id="PTHR11008:SF18">
    <property type="entry name" value="BCDNA.GH05536-RELATED"/>
    <property type="match status" value="1"/>
</dbReference>
<accession>A0A8D8R4R7</accession>
<dbReference type="EMBL" id="HBUF01124533">
    <property type="protein sequence ID" value="CAG6642852.1"/>
    <property type="molecule type" value="Transcribed_RNA"/>
</dbReference>
<dbReference type="GO" id="GO:0007623">
    <property type="term" value="P:circadian rhythm"/>
    <property type="evidence" value="ECO:0007669"/>
    <property type="project" value="UniProtKB-ARBA"/>
</dbReference>
<feature type="chain" id="PRO_5036261898" evidence="4">
    <location>
        <begin position="20"/>
        <end position="265"/>
    </location>
</feature>
<dbReference type="SMART" id="SM00700">
    <property type="entry name" value="JHBP"/>
    <property type="match status" value="1"/>
</dbReference>
<sequence>MKVFVVAFAVCCYFGWTQSAVLRNGQELPTYGEICFRNSPDFNECIKKTLQSLIPKFKDGLKELNLTGLDPVHVPELLLNYENGDIQGKMIIRESNTHGLSSIKVLDVRSKLNNPEKFDMEVDYYLPKVRTTGHYKMDGLIGEFPIQGKGSYQVNMTDVSGTWKIKGHRVLDEKKEAYMKITDFGMRPNVGHMDINMSNLVNGNQELSAIALTFINQFWKVVYDAVLPFAEQNFEKVAKPVLNKVFLSVPYNQLFPLLPGTAETA</sequence>
<evidence type="ECO:0000313" key="5">
    <source>
        <dbReference type="EMBL" id="CAG6642855.1"/>
    </source>
</evidence>
<dbReference type="Pfam" id="PF06585">
    <property type="entry name" value="JHBP"/>
    <property type="match status" value="1"/>
</dbReference>
<dbReference type="EMBL" id="HBUF01522372">
    <property type="protein sequence ID" value="CAG6749229.1"/>
    <property type="molecule type" value="Transcribed_RNA"/>
</dbReference>